<organism evidence="2 3">
    <name type="scientific">Coemansia thaxteri</name>
    <dbReference type="NCBI Taxonomy" id="2663907"/>
    <lineage>
        <taxon>Eukaryota</taxon>
        <taxon>Fungi</taxon>
        <taxon>Fungi incertae sedis</taxon>
        <taxon>Zoopagomycota</taxon>
        <taxon>Kickxellomycotina</taxon>
        <taxon>Kickxellomycetes</taxon>
        <taxon>Kickxellales</taxon>
        <taxon>Kickxellaceae</taxon>
        <taxon>Coemansia</taxon>
    </lineage>
</organism>
<dbReference type="AlphaFoldDB" id="A0A9W8BJF4"/>
<feature type="compositionally biased region" description="Low complexity" evidence="1">
    <location>
        <begin position="93"/>
        <end position="103"/>
    </location>
</feature>
<evidence type="ECO:0000313" key="2">
    <source>
        <dbReference type="EMBL" id="KAJ2007267.1"/>
    </source>
</evidence>
<feature type="compositionally biased region" description="Polar residues" evidence="1">
    <location>
        <begin position="80"/>
        <end position="92"/>
    </location>
</feature>
<evidence type="ECO:0008006" key="4">
    <source>
        <dbReference type="Google" id="ProtNLM"/>
    </source>
</evidence>
<feature type="region of interest" description="Disordered" evidence="1">
    <location>
        <begin position="1"/>
        <end position="195"/>
    </location>
</feature>
<reference evidence="2" key="1">
    <citation type="submission" date="2022-07" db="EMBL/GenBank/DDBJ databases">
        <title>Phylogenomic reconstructions and comparative analyses of Kickxellomycotina fungi.</title>
        <authorList>
            <person name="Reynolds N.K."/>
            <person name="Stajich J.E."/>
            <person name="Barry K."/>
            <person name="Grigoriev I.V."/>
            <person name="Crous P."/>
            <person name="Smith M.E."/>
        </authorList>
    </citation>
    <scope>NUCLEOTIDE SEQUENCE</scope>
    <source>
        <strain evidence="2">IMI 214461</strain>
    </source>
</reference>
<sequence>MSLCLVPEYASSASDSGSEREDEKSRRRQAPPSPATVELPRAPPPASRELGAKLASILPSPKGNSDTKPGNKVRIMVDLSTHSALGQRTGVGSSEDSSSAAKSFEVQRPASSMFSQLSSILPAPKNARASTLDTKRPKGDGVVLAKPQTQAAQPMVPHSLTNKRKRPAASVKDKGVNECTTAAQDDKECDENVNDSEDVVDGAARLQPEGESLAPFFTIDAAEFETGDASKPCTTEDPELLDDSSDRNRHDNSQTQQGSLEAELHYDPSSGYYYSYTSGLYYYYDADNGTYVDAQTLHPADDQPAASQSIDQSGLRQLLERGAIKRGDMQAIAGASIKDVSQSTQLQGSGYSDSKAALDFVVKQTWQQRHQESKHIIGADGIDKKKKSKNNIMYLAFQAQEQDTKLKEAHANRQRAKKAARAKYGKFLLQLHRRQAGPAQFIDYTARSFQLCPMSVNAL</sequence>
<dbReference type="GO" id="GO:0005634">
    <property type="term" value="C:nucleus"/>
    <property type="evidence" value="ECO:0007669"/>
    <property type="project" value="TreeGrafter"/>
</dbReference>
<feature type="compositionally biased region" description="Polar residues" evidence="1">
    <location>
        <begin position="109"/>
        <end position="119"/>
    </location>
</feature>
<dbReference type="Pfam" id="PF10253">
    <property type="entry name" value="PRCC"/>
    <property type="match status" value="1"/>
</dbReference>
<dbReference type="EMBL" id="JANBQF010000031">
    <property type="protein sequence ID" value="KAJ2007267.1"/>
    <property type="molecule type" value="Genomic_DNA"/>
</dbReference>
<protein>
    <recommendedName>
        <fullName evidence="4">OCRE domain-containing protein</fullName>
    </recommendedName>
</protein>
<feature type="region of interest" description="Disordered" evidence="1">
    <location>
        <begin position="227"/>
        <end position="263"/>
    </location>
</feature>
<proteinExistence type="predicted"/>
<dbReference type="Proteomes" id="UP001150907">
    <property type="component" value="Unassembled WGS sequence"/>
</dbReference>
<evidence type="ECO:0000313" key="3">
    <source>
        <dbReference type="Proteomes" id="UP001150907"/>
    </source>
</evidence>
<dbReference type="InterPro" id="IPR018800">
    <property type="entry name" value="PRCC"/>
</dbReference>
<evidence type="ECO:0000256" key="1">
    <source>
        <dbReference type="SAM" id="MobiDB-lite"/>
    </source>
</evidence>
<dbReference type="PANTHER" id="PTHR13621">
    <property type="entry name" value="PROLINE-RICH PROTEIN PRCC"/>
    <property type="match status" value="1"/>
</dbReference>
<keyword evidence="3" id="KW-1185">Reference proteome</keyword>
<gene>
    <name evidence="2" type="ORF">H4R26_000860</name>
</gene>
<dbReference type="PANTHER" id="PTHR13621:SF2">
    <property type="entry name" value="PROLINE-RICH PROTEIN PRCC"/>
    <property type="match status" value="1"/>
</dbReference>
<accession>A0A9W8BJF4</accession>
<name>A0A9W8BJF4_9FUNG</name>
<dbReference type="OrthoDB" id="5577782at2759"/>
<comment type="caution">
    <text evidence="2">The sequence shown here is derived from an EMBL/GenBank/DDBJ whole genome shotgun (WGS) entry which is preliminary data.</text>
</comment>